<evidence type="ECO:0000256" key="1">
    <source>
        <dbReference type="SAM" id="MobiDB-lite"/>
    </source>
</evidence>
<organism evidence="2 3">
    <name type="scientific">Subtercola boreus</name>
    <dbReference type="NCBI Taxonomy" id="120213"/>
    <lineage>
        <taxon>Bacteria</taxon>
        <taxon>Bacillati</taxon>
        <taxon>Actinomycetota</taxon>
        <taxon>Actinomycetes</taxon>
        <taxon>Micrococcales</taxon>
        <taxon>Microbacteriaceae</taxon>
        <taxon>Subtercola</taxon>
    </lineage>
</organism>
<dbReference type="EMBL" id="NBWZ01000001">
    <property type="protein sequence ID" value="RFA10600.1"/>
    <property type="molecule type" value="Genomic_DNA"/>
</dbReference>
<dbReference type="RefSeq" id="WP_116415970.1">
    <property type="nucleotide sequence ID" value="NZ_NBWZ01000001.1"/>
</dbReference>
<feature type="region of interest" description="Disordered" evidence="1">
    <location>
        <begin position="176"/>
        <end position="209"/>
    </location>
</feature>
<name>A0A3E0VMC8_9MICO</name>
<feature type="compositionally biased region" description="Basic and acidic residues" evidence="1">
    <location>
        <begin position="198"/>
        <end position="209"/>
    </location>
</feature>
<evidence type="ECO:0000313" key="3">
    <source>
        <dbReference type="Proteomes" id="UP000256486"/>
    </source>
</evidence>
<dbReference type="AlphaFoldDB" id="A0A3E0VMC8"/>
<protein>
    <submittedName>
        <fullName evidence="2">Uncharacterized protein</fullName>
    </submittedName>
</protein>
<gene>
    <name evidence="2" type="ORF">B7R54_16345</name>
</gene>
<proteinExistence type="predicted"/>
<evidence type="ECO:0000313" key="2">
    <source>
        <dbReference type="EMBL" id="RFA10600.1"/>
    </source>
</evidence>
<dbReference type="Proteomes" id="UP000256486">
    <property type="component" value="Unassembled WGS sequence"/>
</dbReference>
<sequence length="209" mass="23410">MAFPAKYPQLNATELTDEARSVLIRVIRVAFPHDRFPDGPYERTADTILKEAENSTWFRVALTQGLLTLSHLAGGDFRDLNEEDATKVLRRIESTEFFGFIRRTTVLNLYDNADVWEALGYEGPSFDKGGYINRGFDDLDWLPEARIETYDGPEKLVEIADNVPLAAHRTATGAVPIIRNQPTAPAGSTPRDTSNQPGRRDAEMAEVKK</sequence>
<dbReference type="OrthoDB" id="4929908at2"/>
<reference evidence="2 3" key="1">
    <citation type="submission" date="2017-04" db="EMBL/GenBank/DDBJ databases">
        <title>Comparative genome analysis of Subtercola boreus.</title>
        <authorList>
            <person name="Cho Y.-J."/>
            <person name="Cho A."/>
            <person name="Kim O.-S."/>
            <person name="Lee J.-I."/>
        </authorList>
    </citation>
    <scope>NUCLEOTIDE SEQUENCE [LARGE SCALE GENOMIC DNA]</scope>
    <source>
        <strain evidence="2 3">K300</strain>
    </source>
</reference>
<comment type="caution">
    <text evidence="2">The sequence shown here is derived from an EMBL/GenBank/DDBJ whole genome shotgun (WGS) entry which is preliminary data.</text>
</comment>
<accession>A0A3E0VMC8</accession>
<keyword evidence="3" id="KW-1185">Reference proteome</keyword>